<feature type="region of interest" description="Disordered" evidence="2">
    <location>
        <begin position="731"/>
        <end position="752"/>
    </location>
</feature>
<dbReference type="Proteomes" id="UP000267821">
    <property type="component" value="Unassembled WGS sequence"/>
</dbReference>
<dbReference type="SUPFAM" id="SSF50729">
    <property type="entry name" value="PH domain-like"/>
    <property type="match status" value="1"/>
</dbReference>
<feature type="compositionally biased region" description="Acidic residues" evidence="2">
    <location>
        <begin position="1586"/>
        <end position="1596"/>
    </location>
</feature>
<feature type="region of interest" description="Disordered" evidence="2">
    <location>
        <begin position="133"/>
        <end position="176"/>
    </location>
</feature>
<dbReference type="PANTHER" id="PTHR28190">
    <property type="entry name" value="NUCLEAR MIGRATION PROTEIN NUM1"/>
    <property type="match status" value="1"/>
</dbReference>
<keyword evidence="5" id="KW-1185">Reference proteome</keyword>
<dbReference type="GO" id="GO:0015631">
    <property type="term" value="F:tubulin binding"/>
    <property type="evidence" value="ECO:0007669"/>
    <property type="project" value="TreeGrafter"/>
</dbReference>
<feature type="region of interest" description="Disordered" evidence="2">
    <location>
        <begin position="546"/>
        <end position="647"/>
    </location>
</feature>
<proteinExistence type="predicted"/>
<feature type="region of interest" description="Disordered" evidence="2">
    <location>
        <begin position="1"/>
        <end position="48"/>
    </location>
</feature>
<dbReference type="PROSITE" id="PS50003">
    <property type="entry name" value="PH_DOMAIN"/>
    <property type="match status" value="1"/>
</dbReference>
<dbReference type="InterPro" id="IPR024774">
    <property type="entry name" value="PH_dom-Mcp5-type"/>
</dbReference>
<dbReference type="EMBL" id="ML121550">
    <property type="protein sequence ID" value="RPB22745.1"/>
    <property type="molecule type" value="Genomic_DNA"/>
</dbReference>
<evidence type="ECO:0000256" key="1">
    <source>
        <dbReference type="SAM" id="Coils"/>
    </source>
</evidence>
<feature type="region of interest" description="Disordered" evidence="2">
    <location>
        <begin position="409"/>
        <end position="517"/>
    </location>
</feature>
<protein>
    <recommendedName>
        <fullName evidence="3">PH domain-containing protein</fullName>
    </recommendedName>
</protein>
<feature type="compositionally biased region" description="Acidic residues" evidence="2">
    <location>
        <begin position="485"/>
        <end position="497"/>
    </location>
</feature>
<dbReference type="CDD" id="cd13365">
    <property type="entry name" value="PH_PLC_plant-like"/>
    <property type="match status" value="1"/>
</dbReference>
<feature type="region of interest" description="Disordered" evidence="2">
    <location>
        <begin position="1585"/>
        <end position="1655"/>
    </location>
</feature>
<keyword evidence="1" id="KW-0175">Coiled coil</keyword>
<feature type="compositionally biased region" description="Polar residues" evidence="2">
    <location>
        <begin position="1412"/>
        <end position="1421"/>
    </location>
</feature>
<dbReference type="InParanoid" id="A0A3N4LXG9"/>
<reference evidence="4 5" key="1">
    <citation type="journal article" date="2018" name="Nat. Ecol. Evol.">
        <title>Pezizomycetes genomes reveal the molecular basis of ectomycorrhizal truffle lifestyle.</title>
        <authorList>
            <person name="Murat C."/>
            <person name="Payen T."/>
            <person name="Noel B."/>
            <person name="Kuo A."/>
            <person name="Morin E."/>
            <person name="Chen J."/>
            <person name="Kohler A."/>
            <person name="Krizsan K."/>
            <person name="Balestrini R."/>
            <person name="Da Silva C."/>
            <person name="Montanini B."/>
            <person name="Hainaut M."/>
            <person name="Levati E."/>
            <person name="Barry K.W."/>
            <person name="Belfiori B."/>
            <person name="Cichocki N."/>
            <person name="Clum A."/>
            <person name="Dockter R.B."/>
            <person name="Fauchery L."/>
            <person name="Guy J."/>
            <person name="Iotti M."/>
            <person name="Le Tacon F."/>
            <person name="Lindquist E.A."/>
            <person name="Lipzen A."/>
            <person name="Malagnac F."/>
            <person name="Mello A."/>
            <person name="Molinier V."/>
            <person name="Miyauchi S."/>
            <person name="Poulain J."/>
            <person name="Riccioni C."/>
            <person name="Rubini A."/>
            <person name="Sitrit Y."/>
            <person name="Splivallo R."/>
            <person name="Traeger S."/>
            <person name="Wang M."/>
            <person name="Zifcakova L."/>
            <person name="Wipf D."/>
            <person name="Zambonelli A."/>
            <person name="Paolocci F."/>
            <person name="Nowrousian M."/>
            <person name="Ottonello S."/>
            <person name="Baldrian P."/>
            <person name="Spatafora J.W."/>
            <person name="Henrissat B."/>
            <person name="Nagy L.G."/>
            <person name="Aury J.M."/>
            <person name="Wincker P."/>
            <person name="Grigoriev I.V."/>
            <person name="Bonfante P."/>
            <person name="Martin F.M."/>
        </authorList>
    </citation>
    <scope>NUCLEOTIDE SEQUENCE [LARGE SCALE GENOMIC DNA]</scope>
    <source>
        <strain evidence="4 5">ATCC MYA-4762</strain>
    </source>
</reference>
<dbReference type="GO" id="GO:0005938">
    <property type="term" value="C:cell cortex"/>
    <property type="evidence" value="ECO:0007669"/>
    <property type="project" value="InterPro"/>
</dbReference>
<sequence length="1775" mass="196792">MSALPVDDPFTTPDTRRSGGLLSFGSRLDPSTRLDSSPNGLSLMTPPSPTQLKRALIARLEDVQKRLQEAGQLGESLVRQQKELQEKIKEVEAEAAKGGEISPELRQKLTALEKEYNEVHKESTRALLSSKIHGSLDSPHKHSSHGTSLQSLGSNSPTKLAVPSRRQRNQPGRSNDIEFATEIAQSLIMEVRRLQAMLQEREETIKTLNDEKTNLEISAAYLDSRIKKLEESENKYREENWQLELLSQEKDNTIGQQTDTVTKLQSQIVILEQEKSYYVREIDELRQTQAKVNEDNEAVIRHHEGELLGLRRLLAAVESDRDISKRTIDELKQELEEANKTSLRLRHINEELQANQQNSHDPFQESRGEEKTPEGSPPVSPAKPTPRHGPLEAETLRSSLQHAHRLITKLKNDLTRERTEKTEVKRLLGEAKDKLDEKRKDGSAPPSARKSRRDTFSEIKYKKPAKPNLLGANRKPKSEITLLDQDPDNADWEDELQPESPSSMSSSSMFPAAPRTPLVRSFTSESYEAGFETAQEQEDSAFETVNDKNYMGEPTTPSQGYPISADELTETEGTSSTTGKQSFYSGIESFGRGSITPLSTNKNRDRGSIISIGSEGDDEQPFKLGGYRTLDPDAFQPREEFSPAAASQRLRLRIRSGGKGRLGNRIPSDGSMFGLKGRYAADSIESSPMQSIPPTASQSPLSSMRPRGSISSVEMSRAGKSLFAELGGSFMEHDGDETEQDTPLRSGFGSPLRRMVDASCNTEVPYPETEQIVMIPATPCSKPSMIESWTQSSPRHRPTMSESWTQSTPARRVTFAEFGTQATPPRKAVVSESATQSTPKLRAALFDSATQFTPISYAESSVQPDTVPKPVMVPIGDQSEEPLKTLQVSTGIKFEGLPNLMKSTPSNPTFRQAIMVDTPSSPIEDEASVHSYSSTGVQPDNIQLDTNSVGIQHDELVKAVATISTGVQSEEVARPAMVSLGMQSEGEGKPETSEIGIQSEVERKPEVSETGTQADEVLQKVIELISTGTQFDPELETDDVIVIEPETVKPEMADMGTQFYPELDADLETDLVMVPLPDMLEEKVLRVDSSTQCDPVEVILPLVTAASSQTEPESRPSNPQLSISLVEIAKQEPIEVQEPITFSNIVSQDTTPIEPDVNPIFPPRALPPIPMVFSSTESVISSEEETPEGTPRKVSESIESSRERPITPTPQHGERPSFLRSISRKGKGEDDGSEGVVQGKAKEVNRRPIMVDQGVQTAITYESTDRILKPVLVGQPLTTSPSYIPAHNSPTLHPPRTSSMQSSMPHDIGKGKGVMRMVESSPVPIKRPGSSNSNRSFTTLYPPLPEDHRQAIAAAQQKSTGVAESYTLMGPPIFPASATKSTTNFRPRTPVNGVVAHLHDESPASRGGSTPRPRNSQTTMRSEFVSPSSHRSSMSSFASELDEKFRINDENISQQQLQNDPRIIQAITQTMIGEYLWKYTRTATKSGLSTNRHRRFFWVHPYTRTLYWSEQDPSTAGKQELRAKSVSIESVRVITDDNPMPPGLHRKSLIVVTPGRDIQFTAPTGQRHETWYMALSYLLTRKMEEEGGDEVEETQDSADHLGTPERYTGPRAASSLSSYNHRANRQTSPLRNASSLSHRRPPPTTNPNPGSMSRLTRVFKTGSYTSKSSRHTSISTAHALSMYEVNEANDSMENVRLDQERRDRDTDQMENVRACCDGKHDVGTLSRSKGLKSLRNRRSLHGHHHHTHVHTQQAPQPQFARTYHSDNLSHHDEVD</sequence>
<evidence type="ECO:0000313" key="5">
    <source>
        <dbReference type="Proteomes" id="UP000267821"/>
    </source>
</evidence>
<feature type="coiled-coil region" evidence="1">
    <location>
        <begin position="53"/>
        <end position="122"/>
    </location>
</feature>
<dbReference type="GO" id="GO:0032065">
    <property type="term" value="P:maintenance of protein location in cell cortex"/>
    <property type="evidence" value="ECO:0007669"/>
    <property type="project" value="InterPro"/>
</dbReference>
<feature type="domain" description="PH" evidence="3">
    <location>
        <begin position="1469"/>
        <end position="1580"/>
    </location>
</feature>
<feature type="compositionally biased region" description="Basic and acidic residues" evidence="2">
    <location>
        <begin position="1190"/>
        <end position="1205"/>
    </location>
</feature>
<feature type="region of interest" description="Disordered" evidence="2">
    <location>
        <begin position="787"/>
        <end position="809"/>
    </location>
</feature>
<evidence type="ECO:0000313" key="4">
    <source>
        <dbReference type="EMBL" id="RPB22745.1"/>
    </source>
</evidence>
<feature type="compositionally biased region" description="Basic and acidic residues" evidence="2">
    <location>
        <begin position="362"/>
        <end position="373"/>
    </location>
</feature>
<evidence type="ECO:0000256" key="2">
    <source>
        <dbReference type="SAM" id="MobiDB-lite"/>
    </source>
</evidence>
<feature type="compositionally biased region" description="Polar residues" evidence="2">
    <location>
        <begin position="352"/>
        <end position="361"/>
    </location>
</feature>
<feature type="compositionally biased region" description="Pro residues" evidence="2">
    <location>
        <begin position="375"/>
        <end position="384"/>
    </location>
</feature>
<dbReference type="PANTHER" id="PTHR28190:SF1">
    <property type="entry name" value="NUCLEAR MIGRATION PROTEIN NUM1"/>
    <property type="match status" value="1"/>
</dbReference>
<dbReference type="GO" id="GO:0000226">
    <property type="term" value="P:microtubule cytoskeleton organization"/>
    <property type="evidence" value="ECO:0007669"/>
    <property type="project" value="TreeGrafter"/>
</dbReference>
<feature type="region of interest" description="Disordered" evidence="2">
    <location>
        <begin position="1280"/>
        <end position="1305"/>
    </location>
</feature>
<evidence type="ECO:0000259" key="3">
    <source>
        <dbReference type="PROSITE" id="PS50003"/>
    </source>
</evidence>
<accession>A0A3N4LXG9</accession>
<dbReference type="InterPro" id="IPR053005">
    <property type="entry name" value="Nuclear_Pos-Cytoskel_Interact"/>
</dbReference>
<feature type="region of interest" description="Disordered" evidence="2">
    <location>
        <begin position="685"/>
        <end position="714"/>
    </location>
</feature>
<dbReference type="Pfam" id="PF12814">
    <property type="entry name" value="Mcp5_PH"/>
    <property type="match status" value="1"/>
</dbReference>
<feature type="compositionally biased region" description="Polar residues" evidence="2">
    <location>
        <begin position="1280"/>
        <end position="1304"/>
    </location>
</feature>
<dbReference type="STRING" id="1051890.A0A3N4LXG9"/>
<dbReference type="SMART" id="SM00233">
    <property type="entry name" value="PH"/>
    <property type="match status" value="1"/>
</dbReference>
<feature type="compositionally biased region" description="Polar residues" evidence="2">
    <location>
        <begin position="800"/>
        <end position="809"/>
    </location>
</feature>
<feature type="compositionally biased region" description="Polar residues" evidence="2">
    <location>
        <begin position="1614"/>
        <end position="1636"/>
    </location>
</feature>
<dbReference type="GO" id="GO:0005543">
    <property type="term" value="F:phospholipid binding"/>
    <property type="evidence" value="ECO:0007669"/>
    <property type="project" value="InterPro"/>
</dbReference>
<dbReference type="OrthoDB" id="2149224at2759"/>
<feature type="region of interest" description="Disordered" evidence="2">
    <location>
        <begin position="352"/>
        <end position="391"/>
    </location>
</feature>
<gene>
    <name evidence="4" type="ORF">L211DRAFT_322722</name>
</gene>
<organism evidence="4 5">
    <name type="scientific">Terfezia boudieri ATCC MYA-4762</name>
    <dbReference type="NCBI Taxonomy" id="1051890"/>
    <lineage>
        <taxon>Eukaryota</taxon>
        <taxon>Fungi</taxon>
        <taxon>Dikarya</taxon>
        <taxon>Ascomycota</taxon>
        <taxon>Pezizomycotina</taxon>
        <taxon>Pezizomycetes</taxon>
        <taxon>Pezizales</taxon>
        <taxon>Pezizaceae</taxon>
        <taxon>Terfezia</taxon>
    </lineage>
</organism>
<feature type="coiled-coil region" evidence="1">
    <location>
        <begin position="184"/>
        <end position="249"/>
    </location>
</feature>
<feature type="compositionally biased region" description="Polar residues" evidence="2">
    <location>
        <begin position="145"/>
        <end position="158"/>
    </location>
</feature>
<dbReference type="GO" id="GO:0005739">
    <property type="term" value="C:mitochondrion"/>
    <property type="evidence" value="ECO:0007669"/>
    <property type="project" value="TreeGrafter"/>
</dbReference>
<feature type="region of interest" description="Disordered" evidence="2">
    <location>
        <begin position="1399"/>
        <end position="1433"/>
    </location>
</feature>
<name>A0A3N4LXG9_9PEZI</name>
<feature type="compositionally biased region" description="Low complexity" evidence="2">
    <location>
        <begin position="500"/>
        <end position="509"/>
    </location>
</feature>
<feature type="compositionally biased region" description="Basic and acidic residues" evidence="2">
    <location>
        <begin position="410"/>
        <end position="442"/>
    </location>
</feature>
<feature type="compositionally biased region" description="Polar residues" evidence="2">
    <location>
        <begin position="33"/>
        <end position="42"/>
    </location>
</feature>
<feature type="region of interest" description="Disordered" evidence="2">
    <location>
        <begin position="1176"/>
        <end position="1241"/>
    </location>
</feature>
<dbReference type="InterPro" id="IPR001849">
    <property type="entry name" value="PH_domain"/>
</dbReference>
<feature type="compositionally biased region" description="Polar residues" evidence="2">
    <location>
        <begin position="685"/>
        <end position="702"/>
    </location>
</feature>